<name>A0A3P6QRZ5_DIBLA</name>
<dbReference type="OrthoDB" id="6241117at2759"/>
<organism evidence="2 3">
    <name type="scientific">Dibothriocephalus latus</name>
    <name type="common">Fish tapeworm</name>
    <name type="synonym">Diphyllobothrium latum</name>
    <dbReference type="NCBI Taxonomy" id="60516"/>
    <lineage>
        <taxon>Eukaryota</taxon>
        <taxon>Metazoa</taxon>
        <taxon>Spiralia</taxon>
        <taxon>Lophotrochozoa</taxon>
        <taxon>Platyhelminthes</taxon>
        <taxon>Cestoda</taxon>
        <taxon>Eucestoda</taxon>
        <taxon>Diphyllobothriidea</taxon>
        <taxon>Diphyllobothriidae</taxon>
        <taxon>Dibothriocephalus</taxon>
    </lineage>
</organism>
<evidence type="ECO:0000256" key="1">
    <source>
        <dbReference type="SAM" id="MobiDB-lite"/>
    </source>
</evidence>
<feature type="region of interest" description="Disordered" evidence="1">
    <location>
        <begin position="79"/>
        <end position="98"/>
    </location>
</feature>
<reference evidence="2 3" key="1">
    <citation type="submission" date="2018-11" db="EMBL/GenBank/DDBJ databases">
        <authorList>
            <consortium name="Pathogen Informatics"/>
        </authorList>
    </citation>
    <scope>NUCLEOTIDE SEQUENCE [LARGE SCALE GENOMIC DNA]</scope>
</reference>
<dbReference type="EMBL" id="UYRU01016001">
    <property type="protein sequence ID" value="VDK51659.1"/>
    <property type="molecule type" value="Genomic_DNA"/>
</dbReference>
<protein>
    <submittedName>
        <fullName evidence="2">Uncharacterized protein</fullName>
    </submittedName>
</protein>
<dbReference type="AlphaFoldDB" id="A0A3P6QRZ5"/>
<gene>
    <name evidence="2" type="ORF">DILT_LOCUS1861</name>
</gene>
<feature type="non-terminal residue" evidence="2">
    <location>
        <position position="141"/>
    </location>
</feature>
<keyword evidence="3" id="KW-1185">Reference proteome</keyword>
<dbReference type="Proteomes" id="UP000281553">
    <property type="component" value="Unassembled WGS sequence"/>
</dbReference>
<sequence length="141" mass="15387">MLGLTQTGSSTEGPATRTLRCSDAYRVYVTLKVSYEETTRLGLRGQFINVGSILQEKRCQINGRDYAFGTDGRCMPQMRSDLPYGGPVRATDSSSKAITSPNLNLTNPGFVSHQQQPSLVSSGLSYTNSYPNHFNQSLQAA</sequence>
<accession>A0A3P6QRZ5</accession>
<evidence type="ECO:0000313" key="3">
    <source>
        <dbReference type="Proteomes" id="UP000281553"/>
    </source>
</evidence>
<proteinExistence type="predicted"/>
<evidence type="ECO:0000313" key="2">
    <source>
        <dbReference type="EMBL" id="VDK51659.1"/>
    </source>
</evidence>